<keyword evidence="2" id="KW-0472">Membrane</keyword>
<feature type="region of interest" description="Disordered" evidence="1">
    <location>
        <begin position="276"/>
        <end position="298"/>
    </location>
</feature>
<dbReference type="OrthoDB" id="10336100at2759"/>
<dbReference type="EMBL" id="PDLM01000007">
    <property type="protein sequence ID" value="RDW73463.1"/>
    <property type="molecule type" value="Genomic_DNA"/>
</dbReference>
<comment type="caution">
    <text evidence="3">The sequence shown here is derived from an EMBL/GenBank/DDBJ whole genome shotgun (WGS) entry which is preliminary data.</text>
</comment>
<keyword evidence="2" id="KW-1133">Transmembrane helix</keyword>
<proteinExistence type="predicted"/>
<evidence type="ECO:0000313" key="4">
    <source>
        <dbReference type="Proteomes" id="UP000256645"/>
    </source>
</evidence>
<dbReference type="AlphaFoldDB" id="A0A3D8RHD7"/>
<dbReference type="Proteomes" id="UP000256645">
    <property type="component" value="Unassembled WGS sequence"/>
</dbReference>
<feature type="compositionally biased region" description="Basic and acidic residues" evidence="1">
    <location>
        <begin position="281"/>
        <end position="298"/>
    </location>
</feature>
<sequence>MYLPTPYYQAHTAKAVNDKPRSKSPFRRMYNHILRKLGRQLVIRGRRAIPRSATLHHNHSSKVNYSVKRQHRRSRNPNHSTNDKLEARRLPTWVEPGDVVVPESHNIKDTAQFKNLEDPYFNTSSGTPTLPILPRKFEAYEKAFKHSEGVQEEKRLHTQEEEKARETVDMPSGSLHPGDLVPREVICAGINLCGSQSLPHKKSTPARIINTTTGVFPRGLNNSNSAIAISGRLFKGNDFVGAQDSVSAGAWVVMVFLVLAMLGAWIFTRWRRSPRGKKNKNKDLEDRSYSDVEMDNRS</sequence>
<name>A0A3D8RHD7_9HELO</name>
<keyword evidence="2" id="KW-0812">Transmembrane</keyword>
<feature type="transmembrane region" description="Helical" evidence="2">
    <location>
        <begin position="248"/>
        <end position="268"/>
    </location>
</feature>
<evidence type="ECO:0000256" key="1">
    <source>
        <dbReference type="SAM" id="MobiDB-lite"/>
    </source>
</evidence>
<accession>A0A3D8RHD7</accession>
<feature type="region of interest" description="Disordered" evidence="1">
    <location>
        <begin position="148"/>
        <end position="175"/>
    </location>
</feature>
<feature type="region of interest" description="Disordered" evidence="1">
    <location>
        <begin position="55"/>
        <end position="86"/>
    </location>
</feature>
<evidence type="ECO:0000313" key="3">
    <source>
        <dbReference type="EMBL" id="RDW73463.1"/>
    </source>
</evidence>
<protein>
    <submittedName>
        <fullName evidence="3">Uncharacterized protein</fullName>
    </submittedName>
</protein>
<organism evidence="3 4">
    <name type="scientific">Coleophoma cylindrospora</name>
    <dbReference type="NCBI Taxonomy" id="1849047"/>
    <lineage>
        <taxon>Eukaryota</taxon>
        <taxon>Fungi</taxon>
        <taxon>Dikarya</taxon>
        <taxon>Ascomycota</taxon>
        <taxon>Pezizomycotina</taxon>
        <taxon>Leotiomycetes</taxon>
        <taxon>Helotiales</taxon>
        <taxon>Dermateaceae</taxon>
        <taxon>Coleophoma</taxon>
    </lineage>
</organism>
<gene>
    <name evidence="3" type="ORF">BP6252_07370</name>
</gene>
<reference evidence="3 4" key="1">
    <citation type="journal article" date="2018" name="IMA Fungus">
        <title>IMA Genome-F 9: Draft genome sequence of Annulohypoxylon stygium, Aspergillus mulundensis, Berkeleyomyces basicola (syn. Thielaviopsis basicola), Ceratocystis smalleyi, two Cercospora beticola strains, Coleophoma cylindrospora, Fusarium fracticaudum, Phialophora cf. hyalina, and Morchella septimelata.</title>
        <authorList>
            <person name="Wingfield B.D."/>
            <person name="Bills G.F."/>
            <person name="Dong Y."/>
            <person name="Huang W."/>
            <person name="Nel W.J."/>
            <person name="Swalarsk-Parry B.S."/>
            <person name="Vaghefi N."/>
            <person name="Wilken P.M."/>
            <person name="An Z."/>
            <person name="de Beer Z.W."/>
            <person name="De Vos L."/>
            <person name="Chen L."/>
            <person name="Duong T.A."/>
            <person name="Gao Y."/>
            <person name="Hammerbacher A."/>
            <person name="Kikkert J.R."/>
            <person name="Li Y."/>
            <person name="Li H."/>
            <person name="Li K."/>
            <person name="Li Q."/>
            <person name="Liu X."/>
            <person name="Ma X."/>
            <person name="Naidoo K."/>
            <person name="Pethybridge S.J."/>
            <person name="Sun J."/>
            <person name="Steenkamp E.T."/>
            <person name="van der Nest M.A."/>
            <person name="van Wyk S."/>
            <person name="Wingfield M.J."/>
            <person name="Xiong C."/>
            <person name="Yue Q."/>
            <person name="Zhang X."/>
        </authorList>
    </citation>
    <scope>NUCLEOTIDE SEQUENCE [LARGE SCALE GENOMIC DNA]</scope>
    <source>
        <strain evidence="3 4">BP6252</strain>
    </source>
</reference>
<evidence type="ECO:0000256" key="2">
    <source>
        <dbReference type="SAM" id="Phobius"/>
    </source>
</evidence>
<feature type="compositionally biased region" description="Basic and acidic residues" evidence="1">
    <location>
        <begin position="148"/>
        <end position="168"/>
    </location>
</feature>
<keyword evidence="4" id="KW-1185">Reference proteome</keyword>